<accession>A0A0E9RM64</accession>
<reference evidence="1" key="2">
    <citation type="journal article" date="2015" name="Fish Shellfish Immunol.">
        <title>Early steps in the European eel (Anguilla anguilla)-Vibrio vulnificus interaction in the gills: Role of the RtxA13 toxin.</title>
        <authorList>
            <person name="Callol A."/>
            <person name="Pajuelo D."/>
            <person name="Ebbesson L."/>
            <person name="Teles M."/>
            <person name="MacKenzie S."/>
            <person name="Amaro C."/>
        </authorList>
    </citation>
    <scope>NUCLEOTIDE SEQUENCE</scope>
</reference>
<reference evidence="1" key="1">
    <citation type="submission" date="2014-11" db="EMBL/GenBank/DDBJ databases">
        <authorList>
            <person name="Amaro Gonzalez C."/>
        </authorList>
    </citation>
    <scope>NUCLEOTIDE SEQUENCE</scope>
</reference>
<sequence length="51" mass="5914">MFEIHILNKADSLHMYTYSIKLLKIQAMEDTTANNVPDPKYYLQTPQVATI</sequence>
<dbReference type="AlphaFoldDB" id="A0A0E9RM64"/>
<protein>
    <submittedName>
        <fullName evidence="1">Uncharacterized protein</fullName>
    </submittedName>
</protein>
<dbReference type="EMBL" id="GBXM01078393">
    <property type="protein sequence ID" value="JAH30184.1"/>
    <property type="molecule type" value="Transcribed_RNA"/>
</dbReference>
<proteinExistence type="predicted"/>
<name>A0A0E9RM64_ANGAN</name>
<evidence type="ECO:0000313" key="1">
    <source>
        <dbReference type="EMBL" id="JAH30184.1"/>
    </source>
</evidence>
<organism evidence="1">
    <name type="scientific">Anguilla anguilla</name>
    <name type="common">European freshwater eel</name>
    <name type="synonym">Muraena anguilla</name>
    <dbReference type="NCBI Taxonomy" id="7936"/>
    <lineage>
        <taxon>Eukaryota</taxon>
        <taxon>Metazoa</taxon>
        <taxon>Chordata</taxon>
        <taxon>Craniata</taxon>
        <taxon>Vertebrata</taxon>
        <taxon>Euteleostomi</taxon>
        <taxon>Actinopterygii</taxon>
        <taxon>Neopterygii</taxon>
        <taxon>Teleostei</taxon>
        <taxon>Anguilliformes</taxon>
        <taxon>Anguillidae</taxon>
        <taxon>Anguilla</taxon>
    </lineage>
</organism>